<dbReference type="STRING" id="1573173.A0A167BKN7"/>
<dbReference type="Proteomes" id="UP000076584">
    <property type="component" value="Unassembled WGS sequence"/>
</dbReference>
<evidence type="ECO:0008006" key="4">
    <source>
        <dbReference type="Google" id="ProtNLM"/>
    </source>
</evidence>
<name>A0A167BKN7_COLIC</name>
<dbReference type="AlphaFoldDB" id="A0A167BKN7"/>
<protein>
    <recommendedName>
        <fullName evidence="4">F-box domain-containing protein</fullName>
    </recommendedName>
</protein>
<accession>A0A167BKN7</accession>
<evidence type="ECO:0000313" key="3">
    <source>
        <dbReference type="Proteomes" id="UP000076584"/>
    </source>
</evidence>
<comment type="caution">
    <text evidence="2">The sequence shown here is derived from an EMBL/GenBank/DDBJ whole genome shotgun (WGS) entry which is preliminary data.</text>
</comment>
<keyword evidence="3" id="KW-1185">Reference proteome</keyword>
<gene>
    <name evidence="2" type="ORF">CI238_09741</name>
</gene>
<feature type="compositionally biased region" description="Low complexity" evidence="1">
    <location>
        <begin position="268"/>
        <end position="279"/>
    </location>
</feature>
<proteinExistence type="predicted"/>
<sequence>MASSPPEIETIDLGKAMAQESNAHMENLPTEVLLQILTQISDIHSLWNLLISSPAASRVFNQYSDDIFWTSVFDSIIPSQTQDVIRFIISLRAGAFRSTPLDQLVSKIRDREAGIVLGQSTELGYSLSNMDNTAKPSLSVLRSVLAVASEVHALSRLCIDHYRASLVAATTEGRLDSAPEWLTNDQPSWVEEQRTIRAFWRVQLVLELNLAVRTSQVQSSTEGNRTLEKLDIETFYDSNTSNLKVAYHEVMTALDFLKWSEFRGSSSSVSLSNRLPSPNRSAKNFSPSTVGMPFNSATRRSSLVLPADGLWIVDSMGRNAHSPIKYAGFGPYRKMGFAIWDRERLARMGLASPPGYGRVTGLGSYFSLWLNLLNPQEMCRAKERMREAECRGGRLDPLQPMIQDNAS</sequence>
<reference evidence="2 3" key="1">
    <citation type="submission" date="2015-06" db="EMBL/GenBank/DDBJ databases">
        <title>Survival trade-offs in plant roots during colonization by closely related pathogenic and mutualistic fungi.</title>
        <authorList>
            <person name="Hacquard S."/>
            <person name="Kracher B."/>
            <person name="Hiruma K."/>
            <person name="Weinman A."/>
            <person name="Muench P."/>
            <person name="Garrido Oter R."/>
            <person name="Ver Loren van Themaat E."/>
            <person name="Dallerey J.-F."/>
            <person name="Damm U."/>
            <person name="Henrissat B."/>
            <person name="Lespinet O."/>
            <person name="Thon M."/>
            <person name="Kemen E."/>
            <person name="McHardy A.C."/>
            <person name="Schulze-Lefert P."/>
            <person name="O'Connell R.J."/>
        </authorList>
    </citation>
    <scope>NUCLEOTIDE SEQUENCE [LARGE SCALE GENOMIC DNA]</scope>
    <source>
        <strain evidence="2 3">MAFF 238704</strain>
    </source>
</reference>
<feature type="region of interest" description="Disordered" evidence="1">
    <location>
        <begin position="268"/>
        <end position="287"/>
    </location>
</feature>
<evidence type="ECO:0000313" key="2">
    <source>
        <dbReference type="EMBL" id="KZL81441.1"/>
    </source>
</evidence>
<organism evidence="2 3">
    <name type="scientific">Colletotrichum incanum</name>
    <name type="common">Soybean anthracnose fungus</name>
    <dbReference type="NCBI Taxonomy" id="1573173"/>
    <lineage>
        <taxon>Eukaryota</taxon>
        <taxon>Fungi</taxon>
        <taxon>Dikarya</taxon>
        <taxon>Ascomycota</taxon>
        <taxon>Pezizomycotina</taxon>
        <taxon>Sordariomycetes</taxon>
        <taxon>Hypocreomycetidae</taxon>
        <taxon>Glomerellales</taxon>
        <taxon>Glomerellaceae</taxon>
        <taxon>Colletotrichum</taxon>
        <taxon>Colletotrichum spaethianum species complex</taxon>
    </lineage>
</organism>
<evidence type="ECO:0000256" key="1">
    <source>
        <dbReference type="SAM" id="MobiDB-lite"/>
    </source>
</evidence>
<dbReference type="EMBL" id="LFIW01001657">
    <property type="protein sequence ID" value="KZL81441.1"/>
    <property type="molecule type" value="Genomic_DNA"/>
</dbReference>